<dbReference type="EnsemblMetazoa" id="PPAI005301-RA">
    <property type="protein sequence ID" value="PPAI005301-PA"/>
    <property type="gene ID" value="PPAI005301"/>
</dbReference>
<organism evidence="1 2">
    <name type="scientific">Phlebotomus papatasi</name>
    <name type="common">Sandfly</name>
    <dbReference type="NCBI Taxonomy" id="29031"/>
    <lineage>
        <taxon>Eukaryota</taxon>
        <taxon>Metazoa</taxon>
        <taxon>Ecdysozoa</taxon>
        <taxon>Arthropoda</taxon>
        <taxon>Hexapoda</taxon>
        <taxon>Insecta</taxon>
        <taxon>Pterygota</taxon>
        <taxon>Neoptera</taxon>
        <taxon>Endopterygota</taxon>
        <taxon>Diptera</taxon>
        <taxon>Nematocera</taxon>
        <taxon>Psychodoidea</taxon>
        <taxon>Psychodidae</taxon>
        <taxon>Phlebotomus</taxon>
        <taxon>Phlebotomus</taxon>
    </lineage>
</organism>
<dbReference type="PANTHER" id="PTHR46337">
    <property type="entry name" value="RCC1-LIKE G EXCHANGING FACTOR-LIKE PROTEIN"/>
    <property type="match status" value="1"/>
</dbReference>
<keyword evidence="2" id="KW-1185">Reference proteome</keyword>
<dbReference type="VEuPathDB" id="VectorBase:PPAPM1_011103"/>
<reference evidence="1" key="1">
    <citation type="submission" date="2022-08" db="UniProtKB">
        <authorList>
            <consortium name="EnsemblMetazoa"/>
        </authorList>
    </citation>
    <scope>IDENTIFICATION</scope>
    <source>
        <strain evidence="1">Israel</strain>
    </source>
</reference>
<dbReference type="Gene3D" id="2.130.10.30">
    <property type="entry name" value="Regulator of chromosome condensation 1/beta-lactamase-inhibitor protein II"/>
    <property type="match status" value="1"/>
</dbReference>
<dbReference type="Pfam" id="PF00415">
    <property type="entry name" value="RCC1"/>
    <property type="match status" value="2"/>
</dbReference>
<dbReference type="GO" id="GO:0005743">
    <property type="term" value="C:mitochondrial inner membrane"/>
    <property type="evidence" value="ECO:0007669"/>
    <property type="project" value="TreeGrafter"/>
</dbReference>
<dbReference type="AlphaFoldDB" id="A0A1B0DBW2"/>
<dbReference type="InterPro" id="IPR000408">
    <property type="entry name" value="Reg_chr_condens"/>
</dbReference>
<evidence type="ECO:0000313" key="2">
    <source>
        <dbReference type="Proteomes" id="UP000092462"/>
    </source>
</evidence>
<dbReference type="SUPFAM" id="SSF50985">
    <property type="entry name" value="RCC1/BLIP-II"/>
    <property type="match status" value="1"/>
</dbReference>
<dbReference type="GO" id="GO:0019843">
    <property type="term" value="F:rRNA binding"/>
    <property type="evidence" value="ECO:0007669"/>
    <property type="project" value="TreeGrafter"/>
</dbReference>
<dbReference type="PROSITE" id="PS00626">
    <property type="entry name" value="RCC1_2"/>
    <property type="match status" value="1"/>
</dbReference>
<dbReference type="EMBL" id="AJVK01030318">
    <property type="status" value="NOT_ANNOTATED_CDS"/>
    <property type="molecule type" value="Genomic_DNA"/>
</dbReference>
<dbReference type="PANTHER" id="PTHR46337:SF1">
    <property type="entry name" value="RCC1-LIKE G EXCHANGING FACTOR-LIKE PROTEIN"/>
    <property type="match status" value="1"/>
</dbReference>
<protein>
    <submittedName>
        <fullName evidence="1">Uncharacterized protein</fullName>
    </submittedName>
</protein>
<evidence type="ECO:0000313" key="1">
    <source>
        <dbReference type="EnsemblMetazoa" id="PPAI005301-PA"/>
    </source>
</evidence>
<dbReference type="GO" id="GO:0070131">
    <property type="term" value="P:positive regulation of mitochondrial translation"/>
    <property type="evidence" value="ECO:0007669"/>
    <property type="project" value="TreeGrafter"/>
</dbReference>
<dbReference type="InterPro" id="IPR053035">
    <property type="entry name" value="Mitochondrial_GEF_domain"/>
</dbReference>
<sequence length="111" mass="11937">HGDVFVWGYGILGLGPQAECVLTPKQIPATLFGRNDFNRNSMVTGIYSGISHMGAINSDGDVFMWGVNKHGCLGLGHTKDMYFPFKASLGAKVMKISCGVDHTLALCKAFV</sequence>
<dbReference type="InterPro" id="IPR009091">
    <property type="entry name" value="RCC1/BLIP-II"/>
</dbReference>
<dbReference type="VEuPathDB" id="VectorBase:PPAI005301"/>
<accession>A0A1B0DBW2</accession>
<dbReference type="Proteomes" id="UP000092462">
    <property type="component" value="Unassembled WGS sequence"/>
</dbReference>
<proteinExistence type="predicted"/>
<name>A0A1B0DBW2_PHLPP</name>
<dbReference type="PROSITE" id="PS50012">
    <property type="entry name" value="RCC1_3"/>
    <property type="match status" value="2"/>
</dbReference>
<dbReference type="GO" id="GO:0005085">
    <property type="term" value="F:guanyl-nucleotide exchange factor activity"/>
    <property type="evidence" value="ECO:0007669"/>
    <property type="project" value="TreeGrafter"/>
</dbReference>